<reference evidence="3" key="1">
    <citation type="journal article" date="2013" name="Genome Announc.">
        <title>Draft genome sequence of the grapevine dieback fungus Eutypa lata UCR-EL1.</title>
        <authorList>
            <person name="Blanco-Ulate B."/>
            <person name="Rolshausen P.E."/>
            <person name="Cantu D."/>
        </authorList>
    </citation>
    <scope>NUCLEOTIDE SEQUENCE [LARGE SCALE GENOMIC DNA]</scope>
    <source>
        <strain evidence="3">UCR-EL1</strain>
    </source>
</reference>
<dbReference type="Gene3D" id="1.20.58.340">
    <property type="entry name" value="Magnesium transport protein CorA, transmembrane region"/>
    <property type="match status" value="1"/>
</dbReference>
<dbReference type="Proteomes" id="UP000012174">
    <property type="component" value="Unassembled WGS sequence"/>
</dbReference>
<dbReference type="OMA" id="KTVAIMT"/>
<protein>
    <submittedName>
        <fullName evidence="2">Uncharacterized protein</fullName>
    </submittedName>
</protein>
<name>M7T388_EUTLA</name>
<dbReference type="eggNOG" id="ENOG502SJSX">
    <property type="taxonomic scope" value="Eukaryota"/>
</dbReference>
<organism evidence="2 3">
    <name type="scientific">Eutypa lata (strain UCR-EL1)</name>
    <name type="common">Grapevine dieback disease fungus</name>
    <name type="synonym">Eutypa armeniacae</name>
    <dbReference type="NCBI Taxonomy" id="1287681"/>
    <lineage>
        <taxon>Eukaryota</taxon>
        <taxon>Fungi</taxon>
        <taxon>Dikarya</taxon>
        <taxon>Ascomycota</taxon>
        <taxon>Pezizomycotina</taxon>
        <taxon>Sordariomycetes</taxon>
        <taxon>Xylariomycetidae</taxon>
        <taxon>Xylariales</taxon>
        <taxon>Diatrypaceae</taxon>
        <taxon>Eutypa</taxon>
    </lineage>
</organism>
<keyword evidence="1" id="KW-0472">Membrane</keyword>
<feature type="transmembrane region" description="Helical" evidence="1">
    <location>
        <begin position="403"/>
        <end position="423"/>
    </location>
</feature>
<keyword evidence="1" id="KW-1133">Transmembrane helix</keyword>
<dbReference type="EMBL" id="KB707096">
    <property type="protein sequence ID" value="EMR64291.1"/>
    <property type="molecule type" value="Genomic_DNA"/>
</dbReference>
<dbReference type="OrthoDB" id="3561681at2759"/>
<keyword evidence="3" id="KW-1185">Reference proteome</keyword>
<dbReference type="KEGG" id="ela:UCREL1_8720"/>
<keyword evidence="1" id="KW-0812">Transmembrane</keyword>
<dbReference type="AlphaFoldDB" id="M7T388"/>
<evidence type="ECO:0000256" key="1">
    <source>
        <dbReference type="SAM" id="Phobius"/>
    </source>
</evidence>
<proteinExistence type="predicted"/>
<dbReference type="HOGENOM" id="CLU_051528_0_0_1"/>
<evidence type="ECO:0000313" key="2">
    <source>
        <dbReference type="EMBL" id="EMR64291.1"/>
    </source>
</evidence>
<gene>
    <name evidence="2" type="ORF">UCREL1_8720</name>
</gene>
<feature type="transmembrane region" description="Helical" evidence="1">
    <location>
        <begin position="370"/>
        <end position="391"/>
    </location>
</feature>
<evidence type="ECO:0000313" key="3">
    <source>
        <dbReference type="Proteomes" id="UP000012174"/>
    </source>
</evidence>
<sequence length="439" mass="49519">MDQFGQLALEGFQDQKFRDDADTYPITYRIFSISVPDTPYTQVRYDNVHSDEIAGVFQESSHSSSSSSLPYTPLPSLRLVAIPSSVTANWETALEIHKQSFIRIITSIGLNPAALWLIRHQYDGFHHIPQARNLEAFFFGTSLYALIWTFDRTTQSTRGIYVQRFKTRRVGVDTGFDTLINILKKHKDQVYSPKLLAYCACLDISFFFDVVLGKNELSFIRHIERSTGYGPESLGLRERYDIDELTRGLQGLGGSLNNMANHRRHLTMVESIVAFLERELAAVDEFPPPETHDQVEHASARIMEGLPLLKSRIHATVGYIEYLKERSDRLSRTLFALLTHEDAATGVKLAASSTKIAAATKRDSSSMKTVAIMTMAFLPGTFFAALLAVPSFDDWVAAQDYVWVYWALTLPSTVFVFLVWGFLTNREWIGNVILGHGKG</sequence>
<accession>M7T388</accession>